<dbReference type="GO" id="GO:0016251">
    <property type="term" value="F:RNA polymerase II general transcription initiation factor activity"/>
    <property type="evidence" value="ECO:0007669"/>
    <property type="project" value="TreeGrafter"/>
</dbReference>
<dbReference type="InterPro" id="IPR009072">
    <property type="entry name" value="Histone-fold"/>
</dbReference>
<evidence type="ECO:0000256" key="5">
    <source>
        <dbReference type="ARBA" id="ARBA00023242"/>
    </source>
</evidence>
<dbReference type="SUPFAM" id="SSF47113">
    <property type="entry name" value="Histone-fold"/>
    <property type="match status" value="1"/>
</dbReference>
<keyword evidence="4" id="KW-0804">Transcription</keyword>
<organism evidence="7 8">
    <name type="scientific">Apatococcus fuscideae</name>
    <dbReference type="NCBI Taxonomy" id="2026836"/>
    <lineage>
        <taxon>Eukaryota</taxon>
        <taxon>Viridiplantae</taxon>
        <taxon>Chlorophyta</taxon>
        <taxon>core chlorophytes</taxon>
        <taxon>Trebouxiophyceae</taxon>
        <taxon>Chlorellales</taxon>
        <taxon>Chlorellaceae</taxon>
        <taxon>Apatococcus</taxon>
    </lineage>
</organism>
<protein>
    <recommendedName>
        <fullName evidence="6">TAFII28-like protein domain-containing protein</fullName>
    </recommendedName>
</protein>
<gene>
    <name evidence="7" type="ORF">WJX84_007892</name>
</gene>
<evidence type="ECO:0000256" key="3">
    <source>
        <dbReference type="ARBA" id="ARBA00023015"/>
    </source>
</evidence>
<dbReference type="GO" id="GO:0005669">
    <property type="term" value="C:transcription factor TFIID complex"/>
    <property type="evidence" value="ECO:0007669"/>
    <property type="project" value="InterPro"/>
</dbReference>
<feature type="domain" description="TAFII28-like protein" evidence="6">
    <location>
        <begin position="31"/>
        <end position="77"/>
    </location>
</feature>
<dbReference type="EMBL" id="JALJOV010000542">
    <property type="protein sequence ID" value="KAK9862885.1"/>
    <property type="molecule type" value="Genomic_DNA"/>
</dbReference>
<dbReference type="Pfam" id="PF04719">
    <property type="entry name" value="TAFII28"/>
    <property type="match status" value="1"/>
</dbReference>
<sequence length="95" mass="10401">MGSASAVPVRIRAIVKVVPEHKPARDLGWKTLNADAIIVLAGVSKMHVGEMVEKARELAEKRGNYGPLLPQDMRAAFAEISSTTSASNVHHRRRF</sequence>
<keyword evidence="5" id="KW-0539">Nucleus</keyword>
<reference evidence="7 8" key="1">
    <citation type="journal article" date="2024" name="Nat. Commun.">
        <title>Phylogenomics reveals the evolutionary origins of lichenization in chlorophyte algae.</title>
        <authorList>
            <person name="Puginier C."/>
            <person name="Libourel C."/>
            <person name="Otte J."/>
            <person name="Skaloud P."/>
            <person name="Haon M."/>
            <person name="Grisel S."/>
            <person name="Petersen M."/>
            <person name="Berrin J.G."/>
            <person name="Delaux P.M."/>
            <person name="Dal Grande F."/>
            <person name="Keller J."/>
        </authorList>
    </citation>
    <scope>NUCLEOTIDE SEQUENCE [LARGE SCALE GENOMIC DNA]</scope>
    <source>
        <strain evidence="7 8">SAG 2523</strain>
    </source>
</reference>
<comment type="similarity">
    <text evidence="2">Belongs to the TAF11 family.</text>
</comment>
<dbReference type="Proteomes" id="UP001485043">
    <property type="component" value="Unassembled WGS sequence"/>
</dbReference>
<evidence type="ECO:0000256" key="4">
    <source>
        <dbReference type="ARBA" id="ARBA00023163"/>
    </source>
</evidence>
<dbReference type="GO" id="GO:0046982">
    <property type="term" value="F:protein heterodimerization activity"/>
    <property type="evidence" value="ECO:0007669"/>
    <property type="project" value="InterPro"/>
</dbReference>
<evidence type="ECO:0000313" key="8">
    <source>
        <dbReference type="Proteomes" id="UP001485043"/>
    </source>
</evidence>
<evidence type="ECO:0000256" key="1">
    <source>
        <dbReference type="ARBA" id="ARBA00004123"/>
    </source>
</evidence>
<dbReference type="PANTHER" id="PTHR13218:SF8">
    <property type="entry name" value="TRANSCRIPTION INITIATION FACTOR TFIID SUBUNIT 11"/>
    <property type="match status" value="1"/>
</dbReference>
<dbReference type="Gene3D" id="1.10.20.10">
    <property type="entry name" value="Histone, subunit A"/>
    <property type="match status" value="1"/>
</dbReference>
<dbReference type="GO" id="GO:0051123">
    <property type="term" value="P:RNA polymerase II preinitiation complex assembly"/>
    <property type="evidence" value="ECO:0007669"/>
    <property type="project" value="InterPro"/>
</dbReference>
<evidence type="ECO:0000259" key="6">
    <source>
        <dbReference type="Pfam" id="PF04719"/>
    </source>
</evidence>
<evidence type="ECO:0000313" key="7">
    <source>
        <dbReference type="EMBL" id="KAK9862885.1"/>
    </source>
</evidence>
<comment type="caution">
    <text evidence="7">The sequence shown here is derived from an EMBL/GenBank/DDBJ whole genome shotgun (WGS) entry which is preliminary data.</text>
</comment>
<evidence type="ECO:0000256" key="2">
    <source>
        <dbReference type="ARBA" id="ARBA00009788"/>
    </source>
</evidence>
<accession>A0AAW1T082</accession>
<keyword evidence="8" id="KW-1185">Reference proteome</keyword>
<dbReference type="AlphaFoldDB" id="A0AAW1T082"/>
<name>A0AAW1T082_9CHLO</name>
<proteinExistence type="inferred from homology"/>
<keyword evidence="3" id="KW-0805">Transcription regulation</keyword>
<dbReference type="PANTHER" id="PTHR13218">
    <property type="entry name" value="TRANSCRIPTION INITIATION FACTOR TFIID SUBUNIT 11-RELATED"/>
    <property type="match status" value="1"/>
</dbReference>
<dbReference type="InterPro" id="IPR045127">
    <property type="entry name" value="TAF11-like"/>
</dbReference>
<comment type="subcellular location">
    <subcellularLocation>
        <location evidence="1">Nucleus</location>
    </subcellularLocation>
</comment>
<dbReference type="InterPro" id="IPR006809">
    <property type="entry name" value="TAFII28_dom"/>
</dbReference>